<dbReference type="Proteomes" id="UP000469545">
    <property type="component" value="Unassembled WGS sequence"/>
</dbReference>
<reference evidence="1 2" key="1">
    <citation type="submission" date="2020-01" db="EMBL/GenBank/DDBJ databases">
        <title>Insect and environment-associated Actinomycetes.</title>
        <authorList>
            <person name="Currrie C."/>
            <person name="Chevrette M."/>
            <person name="Carlson C."/>
            <person name="Stubbendieck R."/>
            <person name="Wendt-Pienkowski E."/>
        </authorList>
    </citation>
    <scope>NUCLEOTIDE SEQUENCE [LARGE SCALE GENOMIC DNA]</scope>
    <source>
        <strain evidence="1 2">SID14172</strain>
    </source>
</reference>
<proteinExistence type="predicted"/>
<keyword evidence="2" id="KW-1185">Reference proteome</keyword>
<evidence type="ECO:0000313" key="2">
    <source>
        <dbReference type="Proteomes" id="UP000469545"/>
    </source>
</evidence>
<evidence type="ECO:0008006" key="3">
    <source>
        <dbReference type="Google" id="ProtNLM"/>
    </source>
</evidence>
<dbReference type="RefSeq" id="WP_007444030.1">
    <property type="nucleotide sequence ID" value="NZ_BEWB01000006.1"/>
</dbReference>
<organism evidence="1 2">
    <name type="scientific">Streptomyces coelicoflavus</name>
    <dbReference type="NCBI Taxonomy" id="285562"/>
    <lineage>
        <taxon>Bacteria</taxon>
        <taxon>Bacillati</taxon>
        <taxon>Actinomycetota</taxon>
        <taxon>Actinomycetes</taxon>
        <taxon>Kitasatosporales</taxon>
        <taxon>Streptomycetaceae</taxon>
        <taxon>Streptomyces</taxon>
    </lineage>
</organism>
<gene>
    <name evidence="1" type="ORF">G3I46_10850</name>
</gene>
<dbReference type="AlphaFoldDB" id="A0A6N9ULG5"/>
<dbReference type="EMBL" id="JAAGMB010000237">
    <property type="protein sequence ID" value="NEB17013.1"/>
    <property type="molecule type" value="Genomic_DNA"/>
</dbReference>
<dbReference type="InterPro" id="IPR036170">
    <property type="entry name" value="YezG-like_sf"/>
</dbReference>
<sequence>MTKSELELDEQSRCIQEALQGLVSRAPEGWSELRYAYRSTVGFSNSDLEFTMRDGSKEVGTAPVAVFDALDDLRHAMHELEKGTWFTALITADSSLRYQANFDYDSEPDFVPQINAASYLDDMRHFPRTEENTPDWLKRRLEEAQNEAP</sequence>
<evidence type="ECO:0000313" key="1">
    <source>
        <dbReference type="EMBL" id="NEB17013.1"/>
    </source>
</evidence>
<dbReference type="SUPFAM" id="SSF160424">
    <property type="entry name" value="BH3703-like"/>
    <property type="match status" value="1"/>
</dbReference>
<protein>
    <recommendedName>
        <fullName evidence="3">DUF600 family protein</fullName>
    </recommendedName>
</protein>
<accession>A0A6N9ULG5</accession>
<comment type="caution">
    <text evidence="1">The sequence shown here is derived from an EMBL/GenBank/DDBJ whole genome shotgun (WGS) entry which is preliminary data.</text>
</comment>
<name>A0A6N9ULG5_9ACTN</name>